<reference evidence="2 3" key="1">
    <citation type="submission" date="2022-03" db="EMBL/GenBank/DDBJ databases">
        <authorList>
            <person name="Macdonald S."/>
            <person name="Ahmed S."/>
            <person name="Newling K."/>
        </authorList>
    </citation>
    <scope>NUCLEOTIDE SEQUENCE [LARGE SCALE GENOMIC DNA]</scope>
</reference>
<organism evidence="2 3">
    <name type="scientific">Eruca vesicaria subsp. sativa</name>
    <name type="common">Garden rocket</name>
    <name type="synonym">Eruca sativa</name>
    <dbReference type="NCBI Taxonomy" id="29727"/>
    <lineage>
        <taxon>Eukaryota</taxon>
        <taxon>Viridiplantae</taxon>
        <taxon>Streptophyta</taxon>
        <taxon>Embryophyta</taxon>
        <taxon>Tracheophyta</taxon>
        <taxon>Spermatophyta</taxon>
        <taxon>Magnoliopsida</taxon>
        <taxon>eudicotyledons</taxon>
        <taxon>Gunneridae</taxon>
        <taxon>Pentapetalae</taxon>
        <taxon>rosids</taxon>
        <taxon>malvids</taxon>
        <taxon>Brassicales</taxon>
        <taxon>Brassicaceae</taxon>
        <taxon>Brassiceae</taxon>
        <taxon>Eruca</taxon>
    </lineage>
</organism>
<dbReference type="AlphaFoldDB" id="A0ABC8J5P3"/>
<dbReference type="InterPro" id="IPR007751">
    <property type="entry name" value="DUF676_lipase-like"/>
</dbReference>
<feature type="domain" description="DUF676" evidence="1">
    <location>
        <begin position="39"/>
        <end position="76"/>
    </location>
</feature>
<evidence type="ECO:0000313" key="2">
    <source>
        <dbReference type="EMBL" id="CAH8313733.1"/>
    </source>
</evidence>
<sequence>MVVFVSFCNCILVYQNRHVSWKEDKVLLMKFSNIKFIRSCGLEPVYFIASATPHLGSRGHKQFALGPIVFTVAASRRPLTVLDSEPTIHDMYDSSTMIMRLKATIQSLEVQMSSVTEKSANYAQISYHLLERTLLRLWLTHCSQLQGP</sequence>
<evidence type="ECO:0000313" key="3">
    <source>
        <dbReference type="Proteomes" id="UP001642260"/>
    </source>
</evidence>
<dbReference type="Pfam" id="PF05057">
    <property type="entry name" value="DUF676"/>
    <property type="match status" value="1"/>
</dbReference>
<gene>
    <name evidence="2" type="ORF">ERUC_LOCUS6981</name>
</gene>
<protein>
    <recommendedName>
        <fullName evidence="1">DUF676 domain-containing protein</fullName>
    </recommendedName>
</protein>
<comment type="caution">
    <text evidence="2">The sequence shown here is derived from an EMBL/GenBank/DDBJ whole genome shotgun (WGS) entry which is preliminary data.</text>
</comment>
<evidence type="ECO:0000259" key="1">
    <source>
        <dbReference type="Pfam" id="PF05057"/>
    </source>
</evidence>
<dbReference type="Proteomes" id="UP001642260">
    <property type="component" value="Unassembled WGS sequence"/>
</dbReference>
<accession>A0ABC8J5P3</accession>
<dbReference type="EMBL" id="CAKOAT010079711">
    <property type="protein sequence ID" value="CAH8313733.1"/>
    <property type="molecule type" value="Genomic_DNA"/>
</dbReference>
<name>A0ABC8J5P3_ERUVS</name>
<keyword evidence="3" id="KW-1185">Reference proteome</keyword>
<proteinExistence type="predicted"/>